<name>A0ABN8F708_9BACT</name>
<evidence type="ECO:0008006" key="4">
    <source>
        <dbReference type="Google" id="ProtNLM"/>
    </source>
</evidence>
<evidence type="ECO:0000313" key="2">
    <source>
        <dbReference type="EMBL" id="CAH1002705.1"/>
    </source>
</evidence>
<dbReference type="Proteomes" id="UP000837803">
    <property type="component" value="Unassembled WGS sequence"/>
</dbReference>
<feature type="compositionally biased region" description="Basic and acidic residues" evidence="1">
    <location>
        <begin position="13"/>
        <end position="26"/>
    </location>
</feature>
<evidence type="ECO:0000313" key="3">
    <source>
        <dbReference type="Proteomes" id="UP000837803"/>
    </source>
</evidence>
<keyword evidence="3" id="KW-1185">Reference proteome</keyword>
<feature type="region of interest" description="Disordered" evidence="1">
    <location>
        <begin position="13"/>
        <end position="40"/>
    </location>
</feature>
<evidence type="ECO:0000256" key="1">
    <source>
        <dbReference type="SAM" id="MobiDB-lite"/>
    </source>
</evidence>
<sequence>MSRLTSAQYQALRDRKNAKAIQDNRKALRRGPVSPKQSVQPSVVIGIDPSARTSGTGVCVINGRYVSFAPNMPNLDAVLQWLEHEAPNPARVVIENSNLQNTSFIMQGSKAAVAKIARNVGRNQEASQAIVDAARRIFGEQSVTEISPKQKGSKWCQKTADGVAQSLGHTLPKRMSQDKRDAYMLAVRKVK</sequence>
<gene>
    <name evidence="2" type="ORF">LEM8419_03577</name>
</gene>
<organism evidence="2 3">
    <name type="scientific">Neolewinella maritima</name>
    <dbReference type="NCBI Taxonomy" id="1383882"/>
    <lineage>
        <taxon>Bacteria</taxon>
        <taxon>Pseudomonadati</taxon>
        <taxon>Bacteroidota</taxon>
        <taxon>Saprospiria</taxon>
        <taxon>Saprospirales</taxon>
        <taxon>Lewinellaceae</taxon>
        <taxon>Neolewinella</taxon>
    </lineage>
</organism>
<comment type="caution">
    <text evidence="2">The sequence shown here is derived from an EMBL/GenBank/DDBJ whole genome shotgun (WGS) entry which is preliminary data.</text>
</comment>
<protein>
    <recommendedName>
        <fullName evidence="4">Holliday junction nuclease RuvC</fullName>
    </recommendedName>
</protein>
<accession>A0ABN8F708</accession>
<dbReference type="EMBL" id="CAKLPZ010000007">
    <property type="protein sequence ID" value="CAH1002705.1"/>
    <property type="molecule type" value="Genomic_DNA"/>
</dbReference>
<reference evidence="2" key="1">
    <citation type="submission" date="2021-12" db="EMBL/GenBank/DDBJ databases">
        <authorList>
            <person name="Rodrigo-Torres L."/>
            <person name="Arahal R. D."/>
            <person name="Lucena T."/>
        </authorList>
    </citation>
    <scope>NUCLEOTIDE SEQUENCE</scope>
    <source>
        <strain evidence="2">CECT 8419</strain>
    </source>
</reference>
<proteinExistence type="predicted"/>